<organism evidence="6 7">
    <name type="scientific">Kribbella qitaiheensis</name>
    <dbReference type="NCBI Taxonomy" id="1544730"/>
    <lineage>
        <taxon>Bacteria</taxon>
        <taxon>Bacillati</taxon>
        <taxon>Actinomycetota</taxon>
        <taxon>Actinomycetes</taxon>
        <taxon>Propionibacteriales</taxon>
        <taxon>Kribbellaceae</taxon>
        <taxon>Kribbella</taxon>
    </lineage>
</organism>
<keyword evidence="7" id="KW-1185">Reference proteome</keyword>
<dbReference type="GO" id="GO:0012505">
    <property type="term" value="C:endomembrane system"/>
    <property type="evidence" value="ECO:0007669"/>
    <property type="project" value="UniProtKB-SubCell"/>
</dbReference>
<dbReference type="EMBL" id="CP043661">
    <property type="protein sequence ID" value="QNE21319.1"/>
    <property type="molecule type" value="Genomic_DNA"/>
</dbReference>
<keyword evidence="2" id="KW-0812">Transmembrane</keyword>
<keyword evidence="4" id="KW-0472">Membrane</keyword>
<evidence type="ECO:0000313" key="6">
    <source>
        <dbReference type="EMBL" id="QNE21319.1"/>
    </source>
</evidence>
<evidence type="ECO:0000256" key="2">
    <source>
        <dbReference type="ARBA" id="ARBA00022692"/>
    </source>
</evidence>
<reference evidence="7" key="1">
    <citation type="submission" date="2019-09" db="EMBL/GenBank/DDBJ databases">
        <title>Antimicrobial potential of Antarctic Bacteria.</title>
        <authorList>
            <person name="Benaud N."/>
            <person name="Edwards R.J."/>
            <person name="Ferrari B.C."/>
        </authorList>
    </citation>
    <scope>NUCLEOTIDE SEQUENCE [LARGE SCALE GENOMIC DNA]</scope>
    <source>
        <strain evidence="7">SPB151</strain>
    </source>
</reference>
<evidence type="ECO:0000313" key="7">
    <source>
        <dbReference type="Proteomes" id="UP000515563"/>
    </source>
</evidence>
<dbReference type="Proteomes" id="UP000515563">
    <property type="component" value="Chromosome"/>
</dbReference>
<dbReference type="AlphaFoldDB" id="A0A7G6X504"/>
<dbReference type="Pfam" id="PF06803">
    <property type="entry name" value="DUF1232"/>
    <property type="match status" value="1"/>
</dbReference>
<evidence type="ECO:0000259" key="5">
    <source>
        <dbReference type="Pfam" id="PF06803"/>
    </source>
</evidence>
<name>A0A7G6X504_9ACTN</name>
<reference evidence="6 7" key="2">
    <citation type="journal article" date="2020" name="Microbiol. Resour. Announc.">
        <title>Antarctic desert soil bacteria exhibit high novel natural product potential, evaluated through long-read genome sequencing and comparative genomics.</title>
        <authorList>
            <person name="Benaud N."/>
            <person name="Edwards R.J."/>
            <person name="Amos T.G."/>
            <person name="D'Agostino P.M."/>
            <person name="Gutierrez-Chavez C."/>
            <person name="Montgomery K."/>
            <person name="Nicetic I."/>
            <person name="Ferrari B.C."/>
        </authorList>
    </citation>
    <scope>NUCLEOTIDE SEQUENCE [LARGE SCALE GENOMIC DNA]</scope>
    <source>
        <strain evidence="6 7">SPB151</strain>
    </source>
</reference>
<protein>
    <submittedName>
        <fullName evidence="6">DUF1232 domain-containing protein</fullName>
    </submittedName>
</protein>
<gene>
    <name evidence="6" type="ORF">F1D05_29645</name>
</gene>
<comment type="subcellular location">
    <subcellularLocation>
        <location evidence="1">Endomembrane system</location>
        <topology evidence="1">Multi-pass membrane protein</topology>
    </subcellularLocation>
</comment>
<evidence type="ECO:0000256" key="1">
    <source>
        <dbReference type="ARBA" id="ARBA00004127"/>
    </source>
</evidence>
<dbReference type="RefSeq" id="WP_185443720.1">
    <property type="nucleotide sequence ID" value="NZ_CP043661.1"/>
</dbReference>
<keyword evidence="3" id="KW-1133">Transmembrane helix</keyword>
<feature type="domain" description="DUF1232" evidence="5">
    <location>
        <begin position="12"/>
        <end position="47"/>
    </location>
</feature>
<accession>A0A7G6X504</accession>
<sequence length="83" mass="9001">MRPKAACPRGVRVRLWLLLIYLGLPFDLVPDFIPVVGYADDVVIVALALRSVTHHAGPAALERHWPGTPDGLAAIRRLAGLPT</sequence>
<evidence type="ECO:0000256" key="3">
    <source>
        <dbReference type="ARBA" id="ARBA00022989"/>
    </source>
</evidence>
<dbReference type="InterPro" id="IPR010652">
    <property type="entry name" value="DUF1232"/>
</dbReference>
<dbReference type="KEGG" id="kqi:F1D05_29645"/>
<evidence type="ECO:0000256" key="4">
    <source>
        <dbReference type="ARBA" id="ARBA00023136"/>
    </source>
</evidence>
<proteinExistence type="predicted"/>